<reference evidence="13 14" key="1">
    <citation type="submission" date="2014-11" db="EMBL/GenBank/DDBJ databases">
        <title>Genome sequence and analysis of novel Kurthia sp.</title>
        <authorList>
            <person name="Lawson J.N."/>
            <person name="Gonzalez J.E."/>
            <person name="Rinauldi L."/>
            <person name="Xuan Z."/>
            <person name="Firman A."/>
            <person name="Shaddox L."/>
            <person name="Trudeau A."/>
            <person name="Shah S."/>
            <person name="Reiman D."/>
        </authorList>
    </citation>
    <scope>NUCLEOTIDE SEQUENCE [LARGE SCALE GENOMIC DNA]</scope>
    <source>
        <strain evidence="13 14">3B1D</strain>
    </source>
</reference>
<comment type="caution">
    <text evidence="13">The sequence shown here is derived from an EMBL/GenBank/DDBJ whole genome shotgun (WGS) entry which is preliminary data.</text>
</comment>
<feature type="domain" description="Histidine kinase" evidence="12">
    <location>
        <begin position="247"/>
        <end position="470"/>
    </location>
</feature>
<evidence type="ECO:0000313" key="13">
    <source>
        <dbReference type="EMBL" id="RUS57853.1"/>
    </source>
</evidence>
<dbReference type="GO" id="GO:0030295">
    <property type="term" value="F:protein kinase activator activity"/>
    <property type="evidence" value="ECO:0007669"/>
    <property type="project" value="TreeGrafter"/>
</dbReference>
<dbReference type="InterPro" id="IPR005467">
    <property type="entry name" value="His_kinase_dom"/>
</dbReference>
<keyword evidence="11" id="KW-0812">Transmembrane</keyword>
<dbReference type="AlphaFoldDB" id="A0A433RX49"/>
<protein>
    <recommendedName>
        <fullName evidence="3">histidine kinase</fullName>
        <ecNumber evidence="3">2.7.13.3</ecNumber>
    </recommendedName>
</protein>
<dbReference type="InterPro" id="IPR004358">
    <property type="entry name" value="Sig_transdc_His_kin-like_C"/>
</dbReference>
<dbReference type="InterPro" id="IPR036097">
    <property type="entry name" value="HisK_dim/P_sf"/>
</dbReference>
<keyword evidence="10" id="KW-0175">Coiled coil</keyword>
<evidence type="ECO:0000256" key="1">
    <source>
        <dbReference type="ARBA" id="ARBA00000085"/>
    </source>
</evidence>
<keyword evidence="9" id="KW-0902">Two-component regulatory system</keyword>
<dbReference type="GO" id="GO:0005524">
    <property type="term" value="F:ATP binding"/>
    <property type="evidence" value="ECO:0007669"/>
    <property type="project" value="UniProtKB-KW"/>
</dbReference>
<keyword evidence="11" id="KW-1133">Transmembrane helix</keyword>
<dbReference type="InterPro" id="IPR036890">
    <property type="entry name" value="HATPase_C_sf"/>
</dbReference>
<comment type="catalytic activity">
    <reaction evidence="1">
        <text>ATP + protein L-histidine = ADP + protein N-phospho-L-histidine.</text>
        <dbReference type="EC" id="2.7.13.3"/>
    </reaction>
</comment>
<dbReference type="InterPro" id="IPR003594">
    <property type="entry name" value="HATPase_dom"/>
</dbReference>
<feature type="coiled-coil region" evidence="10">
    <location>
        <begin position="213"/>
        <end position="243"/>
    </location>
</feature>
<keyword evidence="8" id="KW-0067">ATP-binding</keyword>
<dbReference type="Gene3D" id="3.30.565.10">
    <property type="entry name" value="Histidine kinase-like ATPase, C-terminal domain"/>
    <property type="match status" value="1"/>
</dbReference>
<dbReference type="InterPro" id="IPR003661">
    <property type="entry name" value="HisK_dim/P_dom"/>
</dbReference>
<dbReference type="SUPFAM" id="SSF55874">
    <property type="entry name" value="ATPase domain of HSP90 chaperone/DNA topoisomerase II/histidine kinase"/>
    <property type="match status" value="1"/>
</dbReference>
<name>A0A433RX49_9BACL</name>
<accession>A0A433RX49</accession>
<dbReference type="Proteomes" id="UP000288623">
    <property type="component" value="Unassembled WGS sequence"/>
</dbReference>
<evidence type="ECO:0000256" key="5">
    <source>
        <dbReference type="ARBA" id="ARBA00022679"/>
    </source>
</evidence>
<keyword evidence="4" id="KW-0597">Phosphoprotein</keyword>
<dbReference type="SMART" id="SM00387">
    <property type="entry name" value="HATPase_c"/>
    <property type="match status" value="1"/>
</dbReference>
<dbReference type="FunFam" id="1.10.287.130:FF:000001">
    <property type="entry name" value="Two-component sensor histidine kinase"/>
    <property type="match status" value="1"/>
</dbReference>
<dbReference type="GO" id="GO:0000155">
    <property type="term" value="F:phosphorelay sensor kinase activity"/>
    <property type="evidence" value="ECO:0007669"/>
    <property type="project" value="InterPro"/>
</dbReference>
<evidence type="ECO:0000313" key="14">
    <source>
        <dbReference type="Proteomes" id="UP000288623"/>
    </source>
</evidence>
<feature type="transmembrane region" description="Helical" evidence="11">
    <location>
        <begin position="9"/>
        <end position="34"/>
    </location>
</feature>
<keyword evidence="7 13" id="KW-0418">Kinase</keyword>
<evidence type="ECO:0000256" key="2">
    <source>
        <dbReference type="ARBA" id="ARBA00004370"/>
    </source>
</evidence>
<evidence type="ECO:0000256" key="6">
    <source>
        <dbReference type="ARBA" id="ARBA00022741"/>
    </source>
</evidence>
<dbReference type="EC" id="2.7.13.3" evidence="3"/>
<dbReference type="InterPro" id="IPR050351">
    <property type="entry name" value="BphY/WalK/GraS-like"/>
</dbReference>
<dbReference type="GO" id="GO:0016020">
    <property type="term" value="C:membrane"/>
    <property type="evidence" value="ECO:0007669"/>
    <property type="project" value="UniProtKB-SubCell"/>
</dbReference>
<evidence type="ECO:0000256" key="8">
    <source>
        <dbReference type="ARBA" id="ARBA00022840"/>
    </source>
</evidence>
<organism evidence="13 14">
    <name type="scientific">Candidatus Kurthia intestinigallinarum</name>
    <dbReference type="NCBI Taxonomy" id="1562256"/>
    <lineage>
        <taxon>Bacteria</taxon>
        <taxon>Bacillati</taxon>
        <taxon>Bacillota</taxon>
        <taxon>Bacilli</taxon>
        <taxon>Bacillales</taxon>
        <taxon>Caryophanaceae</taxon>
        <taxon>Kurthia</taxon>
    </lineage>
</organism>
<dbReference type="Pfam" id="PF02518">
    <property type="entry name" value="HATPase_c"/>
    <property type="match status" value="1"/>
</dbReference>
<dbReference type="RefSeq" id="WP_126989565.1">
    <property type="nucleotide sequence ID" value="NZ_JTFC01000010.1"/>
</dbReference>
<comment type="subcellular location">
    <subcellularLocation>
        <location evidence="2">Membrane</location>
    </subcellularLocation>
</comment>
<dbReference type="GO" id="GO:0000156">
    <property type="term" value="F:phosphorelay response regulator activity"/>
    <property type="evidence" value="ECO:0007669"/>
    <property type="project" value="TreeGrafter"/>
</dbReference>
<dbReference type="CDD" id="cd00075">
    <property type="entry name" value="HATPase"/>
    <property type="match status" value="1"/>
</dbReference>
<dbReference type="SUPFAM" id="SSF47384">
    <property type="entry name" value="Homodimeric domain of signal transducing histidine kinase"/>
    <property type="match status" value="1"/>
</dbReference>
<evidence type="ECO:0000259" key="12">
    <source>
        <dbReference type="PROSITE" id="PS50109"/>
    </source>
</evidence>
<dbReference type="SMART" id="SM00388">
    <property type="entry name" value="HisKA"/>
    <property type="match status" value="1"/>
</dbReference>
<dbReference type="EMBL" id="JTFC01000010">
    <property type="protein sequence ID" value="RUS57853.1"/>
    <property type="molecule type" value="Genomic_DNA"/>
</dbReference>
<dbReference type="Pfam" id="PF00512">
    <property type="entry name" value="HisKA"/>
    <property type="match status" value="1"/>
</dbReference>
<dbReference type="OrthoDB" id="368131at2"/>
<dbReference type="PROSITE" id="PS50109">
    <property type="entry name" value="HIS_KIN"/>
    <property type="match status" value="1"/>
</dbReference>
<dbReference type="GO" id="GO:0007234">
    <property type="term" value="P:osmosensory signaling via phosphorelay pathway"/>
    <property type="evidence" value="ECO:0007669"/>
    <property type="project" value="TreeGrafter"/>
</dbReference>
<feature type="transmembrane region" description="Helical" evidence="11">
    <location>
        <begin position="161"/>
        <end position="181"/>
    </location>
</feature>
<proteinExistence type="predicted"/>
<evidence type="ECO:0000256" key="7">
    <source>
        <dbReference type="ARBA" id="ARBA00022777"/>
    </source>
</evidence>
<gene>
    <name evidence="13" type="ORF">QI30_03455</name>
</gene>
<evidence type="ECO:0000256" key="10">
    <source>
        <dbReference type="SAM" id="Coils"/>
    </source>
</evidence>
<keyword evidence="5" id="KW-0808">Transferase</keyword>
<dbReference type="Gene3D" id="1.10.287.130">
    <property type="match status" value="1"/>
</dbReference>
<evidence type="ECO:0000256" key="4">
    <source>
        <dbReference type="ARBA" id="ARBA00022553"/>
    </source>
</evidence>
<evidence type="ECO:0000256" key="9">
    <source>
        <dbReference type="ARBA" id="ARBA00023012"/>
    </source>
</evidence>
<keyword evidence="11" id="KW-0472">Membrane</keyword>
<sequence>MRWKIASRFLLSTIIIVIIVLVVNTIIGISLIWYQATQEQFKNTPEQFTRQLANEISGSNETIFLSPAGKKRLDERNAWLQVLDDNGNEIYRYRVAKEFPKHYSPNALINNYKNRIVADTTLYISETKKGQSYFVGIKNSNVQRSVFTFDIQTAALIIGRYLLMFLFVDILIALLIGVFFGQKLTKPLHQLIEGISTLRKRNFTQMPVKSSVYKEVFDNMNELSNTLDMYEKAQQQHEKMRDEWISNISHDLKTPLASIQGYAELLEYANTPEEVAEYSQIITQKSHYMKELLDDLNLTMKLRNNALPLQLKETNLVPFSREIVIDVLNDEAFVARSLDYQVADDVIMTTIDQKLMKRALLNFIDNAFIHNDKAVNVTVSVSKSYPQEILDDEKLSTMRACIMIQDTGKGIPEDELNNIFERYYRGTNTTNTRGTGLGTAIARDIVEAHGGRVVLRSERGKGTTIFVLLP</sequence>
<dbReference type="CDD" id="cd00082">
    <property type="entry name" value="HisKA"/>
    <property type="match status" value="1"/>
</dbReference>
<keyword evidence="14" id="KW-1185">Reference proteome</keyword>
<dbReference type="PRINTS" id="PR00344">
    <property type="entry name" value="BCTRLSENSOR"/>
</dbReference>
<dbReference type="PANTHER" id="PTHR42878">
    <property type="entry name" value="TWO-COMPONENT HISTIDINE KINASE"/>
    <property type="match status" value="1"/>
</dbReference>
<dbReference type="PANTHER" id="PTHR42878:SF7">
    <property type="entry name" value="SENSOR HISTIDINE KINASE GLRK"/>
    <property type="match status" value="1"/>
</dbReference>
<evidence type="ECO:0000256" key="11">
    <source>
        <dbReference type="SAM" id="Phobius"/>
    </source>
</evidence>
<dbReference type="Gene3D" id="6.10.340.10">
    <property type="match status" value="1"/>
</dbReference>
<evidence type="ECO:0000256" key="3">
    <source>
        <dbReference type="ARBA" id="ARBA00012438"/>
    </source>
</evidence>
<keyword evidence="6" id="KW-0547">Nucleotide-binding</keyword>